<feature type="transmembrane region" description="Helical" evidence="2">
    <location>
        <begin position="569"/>
        <end position="593"/>
    </location>
</feature>
<feature type="transmembrane region" description="Helical" evidence="2">
    <location>
        <begin position="775"/>
        <end position="802"/>
    </location>
</feature>
<keyword evidence="2" id="KW-0472">Membrane</keyword>
<name>A0AAW0Z6W9_9TREE</name>
<feature type="compositionally biased region" description="Basic residues" evidence="1">
    <location>
        <begin position="959"/>
        <end position="973"/>
    </location>
</feature>
<keyword evidence="5" id="KW-1185">Reference proteome</keyword>
<dbReference type="Proteomes" id="UP001388673">
    <property type="component" value="Unassembled WGS sequence"/>
</dbReference>
<feature type="transmembrane region" description="Helical" evidence="2">
    <location>
        <begin position="613"/>
        <end position="637"/>
    </location>
</feature>
<feature type="transmembrane region" description="Helical" evidence="2">
    <location>
        <begin position="853"/>
        <end position="870"/>
    </location>
</feature>
<dbReference type="GO" id="GO:0005227">
    <property type="term" value="F:calcium-activated cation channel activity"/>
    <property type="evidence" value="ECO:0007669"/>
    <property type="project" value="InterPro"/>
</dbReference>
<dbReference type="InterPro" id="IPR003864">
    <property type="entry name" value="CSC1/OSCA1-like_7TM"/>
</dbReference>
<organism evidence="4 5">
    <name type="scientific">Kwoniella newhampshirensis</name>
    <dbReference type="NCBI Taxonomy" id="1651941"/>
    <lineage>
        <taxon>Eukaryota</taxon>
        <taxon>Fungi</taxon>
        <taxon>Dikarya</taxon>
        <taxon>Basidiomycota</taxon>
        <taxon>Agaricomycotina</taxon>
        <taxon>Tremellomycetes</taxon>
        <taxon>Tremellales</taxon>
        <taxon>Cryptococcaceae</taxon>
        <taxon>Kwoniella</taxon>
    </lineage>
</organism>
<evidence type="ECO:0000313" key="4">
    <source>
        <dbReference type="EMBL" id="KAK8869973.1"/>
    </source>
</evidence>
<feature type="transmembrane region" description="Helical" evidence="2">
    <location>
        <begin position="328"/>
        <end position="347"/>
    </location>
</feature>
<feature type="transmembrane region" description="Helical" evidence="2">
    <location>
        <begin position="247"/>
        <end position="266"/>
    </location>
</feature>
<feature type="region of interest" description="Disordered" evidence="1">
    <location>
        <begin position="949"/>
        <end position="980"/>
    </location>
</feature>
<dbReference type="RefSeq" id="XP_066806219.1">
    <property type="nucleotide sequence ID" value="XM_066943677.1"/>
</dbReference>
<dbReference type="GO" id="GO:0005886">
    <property type="term" value="C:plasma membrane"/>
    <property type="evidence" value="ECO:0007669"/>
    <property type="project" value="TreeGrafter"/>
</dbReference>
<comment type="caution">
    <text evidence="4">The sequence shown here is derived from an EMBL/GenBank/DDBJ whole genome shotgun (WGS) entry which is preliminary data.</text>
</comment>
<keyword evidence="2" id="KW-0812">Transmembrane</keyword>
<feature type="transmembrane region" description="Helical" evidence="2">
    <location>
        <begin position="64"/>
        <end position="84"/>
    </location>
</feature>
<evidence type="ECO:0000313" key="5">
    <source>
        <dbReference type="Proteomes" id="UP001388673"/>
    </source>
</evidence>
<proteinExistence type="predicted"/>
<dbReference type="KEGG" id="kne:92177803"/>
<accession>A0AAW0Z6W9</accession>
<evidence type="ECO:0000256" key="2">
    <source>
        <dbReference type="SAM" id="Phobius"/>
    </source>
</evidence>
<reference evidence="4 5" key="1">
    <citation type="journal article" date="2024" name="bioRxiv">
        <title>Comparative genomics of Cryptococcus and Kwoniella reveals pathogenesis evolution and contrasting karyotype dynamics via intercentromeric recombination or chromosome fusion.</title>
        <authorList>
            <person name="Coelho M.A."/>
            <person name="David-Palma M."/>
            <person name="Shea T."/>
            <person name="Bowers K."/>
            <person name="McGinley-Smith S."/>
            <person name="Mohammad A.W."/>
            <person name="Gnirke A."/>
            <person name="Yurkov A.M."/>
            <person name="Nowrousian M."/>
            <person name="Sun S."/>
            <person name="Cuomo C.A."/>
            <person name="Heitman J."/>
        </authorList>
    </citation>
    <scope>NUCLEOTIDE SEQUENCE [LARGE SCALE GENOMIC DNA]</scope>
    <source>
        <strain evidence="4 5">CBS 13917</strain>
    </source>
</reference>
<evidence type="ECO:0000256" key="1">
    <source>
        <dbReference type="SAM" id="MobiDB-lite"/>
    </source>
</evidence>
<gene>
    <name evidence="4" type="ORF">IAR55_000543</name>
</gene>
<dbReference type="PANTHER" id="PTHR13018">
    <property type="entry name" value="PROBABLE MEMBRANE PROTEIN DUF221-RELATED"/>
    <property type="match status" value="1"/>
</dbReference>
<dbReference type="PANTHER" id="PTHR13018:SF144">
    <property type="entry name" value="CSC1_OSCA1-LIKE 7TM REGION DOMAIN-CONTAINING PROTEIN"/>
    <property type="match status" value="1"/>
</dbReference>
<sequence>MPPFSHSLAPYHASVLHNLPIRAINDTDTTATGISRPAHTGGLSASDLIEEAEEHWNVSARSILAAWAATAVGSILIVLLYSLVRNRLKLIYLPRLKMLKPSLTPAEKEKAKALMAELTKEEYGRIRKSEEERNRGRVTFFPEQGNGSGVWMARVPNNPPGFGGWLRPAWDDTTLELRSLIRWSFRGGKGDYHGEAGVQNASEEGLKSDKPEVKDKPKTLFEQDLQLLWALGLDATIYLLFLRLLKYLFSSISFLAILLAIANYYINTQTSFGGTSALTPGTDASCDNSAALSEGSGGGSGSGNVTSSTSIISNPQLLTAANVTSNGLIVHIAFELMVTLLVIVFVARSSGHHLKLVQEWTHMNYNEVSFKTLMITNLAIRPNRNKDINTVADAKREIRALVLGPDRDKIDSSVWFAVHNMNPLHEKMEEFKKKSFNWAIDAVAMETFYGNGKGVSYDGCKGRLCGMSKSAASRVEEALKAKNEIEAMQADIKKGQVDVRYTPLRGTITSAFLTVPTAKKARDILKNSKDVLNEAGYHIQRAPRSHNVLWKNLEMDAKSRASHAAIGKAVLVVICFINTIPLMIVTFLANLNTAISLWSPLANLEPSSDAGKAIFTVAAGILPASISALFSYLLPYIMRRLARWSGALTRGQLDRSVIRQLFAFLLFSNFIVFSLLGVVYETYLTISEDIGKKNWSTIYASLGNLPAKITRAYITESLYWLSWYPIRSVVMWLQLLQLPRVITKVPGLLTFKTPHDLAEVVQPENFEFAIEYSHVLFAMVVGLMYAPLAPVVVICATIYFWSAHIVHANQLRYVEDCKETDGKCWEIIINRLLVATVMMQLLMFVTVTLKTRSAPMAVGSALPILLLLLFKMYLRKHYHPDGELFSQYIDKYEDDEGDPFTAAEAPEYEHELLREDWMPKVKTVKNEKLMAAAVRRFPHFVDLLKVSQTGEGGVESNGRKKKRRKGRRAKRGRGGGSLNG</sequence>
<dbReference type="Pfam" id="PF02714">
    <property type="entry name" value="RSN1_7TM"/>
    <property type="match status" value="1"/>
</dbReference>
<dbReference type="InterPro" id="IPR045122">
    <property type="entry name" value="Csc1-like"/>
</dbReference>
<keyword evidence="2" id="KW-1133">Transmembrane helix</keyword>
<feature type="domain" description="CSC1/OSCA1-like 7TM region" evidence="3">
    <location>
        <begin position="565"/>
        <end position="846"/>
    </location>
</feature>
<protein>
    <recommendedName>
        <fullName evidence="3">CSC1/OSCA1-like 7TM region domain-containing protein</fullName>
    </recommendedName>
</protein>
<feature type="transmembrane region" description="Helical" evidence="2">
    <location>
        <begin position="828"/>
        <end position="847"/>
    </location>
</feature>
<dbReference type="AlphaFoldDB" id="A0AAW0Z6W9"/>
<dbReference type="GeneID" id="92177803"/>
<dbReference type="EMBL" id="JBCAWK010000001">
    <property type="protein sequence ID" value="KAK8869973.1"/>
    <property type="molecule type" value="Genomic_DNA"/>
</dbReference>
<evidence type="ECO:0000259" key="3">
    <source>
        <dbReference type="Pfam" id="PF02714"/>
    </source>
</evidence>
<feature type="transmembrane region" description="Helical" evidence="2">
    <location>
        <begin position="657"/>
        <end position="680"/>
    </location>
</feature>